<dbReference type="InterPro" id="IPR002048">
    <property type="entry name" value="EF_hand_dom"/>
</dbReference>
<feature type="domain" description="EF-hand" evidence="2">
    <location>
        <begin position="191"/>
        <end position="226"/>
    </location>
</feature>
<dbReference type="PROSITE" id="PS00018">
    <property type="entry name" value="EF_HAND_1"/>
    <property type="match status" value="4"/>
</dbReference>
<feature type="domain" description="EF-hand" evidence="2">
    <location>
        <begin position="15"/>
        <end position="51"/>
    </location>
</feature>
<keyword evidence="1" id="KW-0106">Calcium</keyword>
<dbReference type="Proteomes" id="UP000695022">
    <property type="component" value="Unplaced"/>
</dbReference>
<accession>A0ABM1FC35</accession>
<dbReference type="PANTHER" id="PTHR19972">
    <property type="entry name" value="CALBINDIN"/>
    <property type="match status" value="1"/>
</dbReference>
<reference evidence="4" key="1">
    <citation type="submission" date="2025-08" db="UniProtKB">
        <authorList>
            <consortium name="RefSeq"/>
        </authorList>
    </citation>
    <scope>IDENTIFICATION</scope>
</reference>
<dbReference type="InterPro" id="IPR018247">
    <property type="entry name" value="EF_Hand_1_Ca_BS"/>
</dbReference>
<sequence length="243" mass="27623">MGLESKMIDKAISAAMLAELKQCFMEAYDDNKDGRIEIYELAQLLPMEENFLLLFRVDNPLESSVEFMRLWKKYDKDHSGFIEADELRQFLKDLLGESHKEVSEEKLVEYTSIMVSYIGVGKSGYSRTLLPVKENFLSRQVFKGPTNLSKDDIQRVFSMYDRDNNGVIEEEEIHGFLKDLLEMAKEDYDTGDLAQFKDVIMQADINHDGKISRSELTMVLMALAKRGAEEAAAGKPPQPAASS</sequence>
<organism evidence="3 4">
    <name type="scientific">Priapulus caudatus</name>
    <name type="common">Priapulid worm</name>
    <dbReference type="NCBI Taxonomy" id="37621"/>
    <lineage>
        <taxon>Eukaryota</taxon>
        <taxon>Metazoa</taxon>
        <taxon>Ecdysozoa</taxon>
        <taxon>Scalidophora</taxon>
        <taxon>Priapulida</taxon>
        <taxon>Priapulimorpha</taxon>
        <taxon>Priapulimorphida</taxon>
        <taxon>Priapulidae</taxon>
        <taxon>Priapulus</taxon>
    </lineage>
</organism>
<dbReference type="Pfam" id="PF13202">
    <property type="entry name" value="EF-hand_5"/>
    <property type="match status" value="1"/>
</dbReference>
<dbReference type="SUPFAM" id="SSF47473">
    <property type="entry name" value="EF-hand"/>
    <property type="match status" value="1"/>
</dbReference>
<keyword evidence="3" id="KW-1185">Reference proteome</keyword>
<dbReference type="Pfam" id="PF13405">
    <property type="entry name" value="EF-hand_6"/>
    <property type="match status" value="1"/>
</dbReference>
<dbReference type="GeneID" id="106821629"/>
<evidence type="ECO:0000256" key="1">
    <source>
        <dbReference type="ARBA" id="ARBA00022837"/>
    </source>
</evidence>
<name>A0ABM1FC35_PRICU</name>
<protein>
    <submittedName>
        <fullName evidence="4">Calbindin-32-like</fullName>
    </submittedName>
</protein>
<evidence type="ECO:0000259" key="2">
    <source>
        <dbReference type="PROSITE" id="PS50222"/>
    </source>
</evidence>
<feature type="domain" description="EF-hand" evidence="2">
    <location>
        <begin position="62"/>
        <end position="97"/>
    </location>
</feature>
<dbReference type="SMART" id="SM00054">
    <property type="entry name" value="EFh"/>
    <property type="match status" value="4"/>
</dbReference>
<gene>
    <name evidence="4" type="primary">LOC106821629</name>
</gene>
<evidence type="ECO:0000313" key="4">
    <source>
        <dbReference type="RefSeq" id="XP_014682006.1"/>
    </source>
</evidence>
<dbReference type="RefSeq" id="XP_014682006.1">
    <property type="nucleotide sequence ID" value="XM_014826520.1"/>
</dbReference>
<dbReference type="Pfam" id="PF13499">
    <property type="entry name" value="EF-hand_7"/>
    <property type="match status" value="1"/>
</dbReference>
<dbReference type="PANTHER" id="PTHR19972:SF10">
    <property type="entry name" value="CALBINDIN-32"/>
    <property type="match status" value="1"/>
</dbReference>
<dbReference type="Gene3D" id="1.10.238.10">
    <property type="entry name" value="EF-hand"/>
    <property type="match status" value="3"/>
</dbReference>
<evidence type="ECO:0000313" key="3">
    <source>
        <dbReference type="Proteomes" id="UP000695022"/>
    </source>
</evidence>
<proteinExistence type="predicted"/>
<feature type="domain" description="EF-hand" evidence="2">
    <location>
        <begin position="148"/>
        <end position="183"/>
    </location>
</feature>
<dbReference type="InterPro" id="IPR051001">
    <property type="entry name" value="Calbindin_Ca-bind"/>
</dbReference>
<dbReference type="PROSITE" id="PS50222">
    <property type="entry name" value="EF_HAND_2"/>
    <property type="match status" value="4"/>
</dbReference>
<dbReference type="InterPro" id="IPR011992">
    <property type="entry name" value="EF-hand-dom_pair"/>
</dbReference>